<proteinExistence type="inferred from homology"/>
<evidence type="ECO:0000313" key="11">
    <source>
        <dbReference type="EMBL" id="TDH20145.1"/>
    </source>
</evidence>
<keyword evidence="6" id="KW-0560">Oxidoreductase</keyword>
<evidence type="ECO:0000256" key="8">
    <source>
        <dbReference type="ARBA" id="ARBA00049243"/>
    </source>
</evidence>
<comment type="catalytic activity">
    <reaction evidence="8">
        <text>a primary alcohol + NAD(+) = an aldehyde + NADH + H(+)</text>
        <dbReference type="Rhea" id="RHEA:10736"/>
        <dbReference type="ChEBI" id="CHEBI:15378"/>
        <dbReference type="ChEBI" id="CHEBI:15734"/>
        <dbReference type="ChEBI" id="CHEBI:17478"/>
        <dbReference type="ChEBI" id="CHEBI:57540"/>
        <dbReference type="ChEBI" id="CHEBI:57945"/>
        <dbReference type="EC" id="1.1.1.1"/>
    </reaction>
</comment>
<organism evidence="11 12">
    <name type="scientific">Mycobacteroides franklinii</name>
    <dbReference type="NCBI Taxonomy" id="948102"/>
    <lineage>
        <taxon>Bacteria</taxon>
        <taxon>Bacillati</taxon>
        <taxon>Actinomycetota</taxon>
        <taxon>Actinomycetes</taxon>
        <taxon>Mycobacteriales</taxon>
        <taxon>Mycobacteriaceae</taxon>
        <taxon>Mycobacteroides</taxon>
    </lineage>
</organism>
<dbReference type="Gene3D" id="3.90.180.10">
    <property type="entry name" value="Medium-chain alcohol dehydrogenases, catalytic domain"/>
    <property type="match status" value="1"/>
</dbReference>
<name>A0A4R5P8E3_9MYCO</name>
<protein>
    <recommendedName>
        <fullName evidence="3">alcohol dehydrogenase</fullName>
        <ecNumber evidence="3">1.1.1.1</ecNumber>
    </recommendedName>
</protein>
<evidence type="ECO:0000256" key="6">
    <source>
        <dbReference type="ARBA" id="ARBA00023002"/>
    </source>
</evidence>
<feature type="domain" description="Enoyl reductase (ER)" evidence="10">
    <location>
        <begin position="8"/>
        <end position="336"/>
    </location>
</feature>
<sequence>MKAAVIPEINATWELREVPTPTAGPGEVLIKVHACGICFTDVWTTRGAAGDLFPLITGHEVVGEVVEVGAGVSTRKVGDRVGTTWVQSTCGRCDYCKENLPLSGQAAVNCAAPRLTGFNAQGGHAEYVAVTATGTVLIPDGLSFELAAPIFCAGYTTWSGLRAAEPALHERVAIVGIGGLGHLALQFAAASGLETIAVTHSPDKQELARKLGAHEVVASGEELLAAGGADVLLLCSNSYDQGADALKGLRHDGRAISMGLDPLADIVIPTDRQRPFFAQRQKVIGSTHNGLRYLTEALEFAAAGKVVPMIETFPKEEVGTAVAKVIAGDVRFRAVITY</sequence>
<dbReference type="PANTHER" id="PTHR42940:SF8">
    <property type="entry name" value="VACUOLAR PROTEIN SORTING-ASSOCIATED PROTEIN 11"/>
    <property type="match status" value="1"/>
</dbReference>
<keyword evidence="5 9" id="KW-0862">Zinc</keyword>
<dbReference type="SMART" id="SM00829">
    <property type="entry name" value="PKS_ER"/>
    <property type="match status" value="1"/>
</dbReference>
<dbReference type="Gene3D" id="3.40.50.720">
    <property type="entry name" value="NAD(P)-binding Rossmann-like Domain"/>
    <property type="match status" value="1"/>
</dbReference>
<keyword evidence="4 9" id="KW-0479">Metal-binding</keyword>
<comment type="cofactor">
    <cofactor evidence="1 9">
        <name>Zn(2+)</name>
        <dbReference type="ChEBI" id="CHEBI:29105"/>
    </cofactor>
</comment>
<dbReference type="InterPro" id="IPR013154">
    <property type="entry name" value="ADH-like_N"/>
</dbReference>
<gene>
    <name evidence="11" type="ORF">EJ571_15200</name>
</gene>
<dbReference type="PANTHER" id="PTHR42940">
    <property type="entry name" value="ALCOHOL DEHYDROGENASE 1-RELATED"/>
    <property type="match status" value="1"/>
</dbReference>
<accession>A0A4R5P8E3</accession>
<evidence type="ECO:0000313" key="12">
    <source>
        <dbReference type="Proteomes" id="UP000295627"/>
    </source>
</evidence>
<comment type="caution">
    <text evidence="11">The sequence shown here is derived from an EMBL/GenBank/DDBJ whole genome shotgun (WGS) entry which is preliminary data.</text>
</comment>
<dbReference type="Pfam" id="PF00107">
    <property type="entry name" value="ADH_zinc_N"/>
    <property type="match status" value="1"/>
</dbReference>
<evidence type="ECO:0000259" key="10">
    <source>
        <dbReference type="SMART" id="SM00829"/>
    </source>
</evidence>
<dbReference type="SUPFAM" id="SSF50129">
    <property type="entry name" value="GroES-like"/>
    <property type="match status" value="1"/>
</dbReference>
<dbReference type="GO" id="GO:0004022">
    <property type="term" value="F:alcohol dehydrogenase (NAD+) activity"/>
    <property type="evidence" value="ECO:0007669"/>
    <property type="project" value="UniProtKB-EC"/>
</dbReference>
<dbReference type="AlphaFoldDB" id="A0A4R5P8E3"/>
<dbReference type="Proteomes" id="UP000295627">
    <property type="component" value="Unassembled WGS sequence"/>
</dbReference>
<evidence type="ECO:0000256" key="2">
    <source>
        <dbReference type="ARBA" id="ARBA00008072"/>
    </source>
</evidence>
<evidence type="ECO:0000256" key="4">
    <source>
        <dbReference type="ARBA" id="ARBA00022723"/>
    </source>
</evidence>
<dbReference type="InterPro" id="IPR013149">
    <property type="entry name" value="ADH-like_C"/>
</dbReference>
<dbReference type="EC" id="1.1.1.1" evidence="3"/>
<comment type="similarity">
    <text evidence="2 9">Belongs to the zinc-containing alcohol dehydrogenase family.</text>
</comment>
<dbReference type="GO" id="GO:0005737">
    <property type="term" value="C:cytoplasm"/>
    <property type="evidence" value="ECO:0007669"/>
    <property type="project" value="TreeGrafter"/>
</dbReference>
<dbReference type="EMBL" id="RXLR01000017">
    <property type="protein sequence ID" value="TDH20145.1"/>
    <property type="molecule type" value="Genomic_DNA"/>
</dbReference>
<reference evidence="11 12" key="1">
    <citation type="journal article" date="2019" name="Sci. Rep.">
        <title>Extended insight into the Mycobacterium chelonae-abscessus complex through whole genome sequencing of Mycobacterium salmoniphilum outbreak and Mycobacterium salmoniphilum-like strains.</title>
        <authorList>
            <person name="Behra P.R.K."/>
            <person name="Das S."/>
            <person name="Pettersson B.M.F."/>
            <person name="Shirreff L."/>
            <person name="DuCote T."/>
            <person name="Jacobsson K.G."/>
            <person name="Ennis D.G."/>
            <person name="Kirsebom L.A."/>
        </authorList>
    </citation>
    <scope>NUCLEOTIDE SEQUENCE [LARGE SCALE GENOMIC DNA]</scope>
    <source>
        <strain evidence="11 12">DSM 45524</strain>
    </source>
</reference>
<evidence type="ECO:0000256" key="3">
    <source>
        <dbReference type="ARBA" id="ARBA00013190"/>
    </source>
</evidence>
<evidence type="ECO:0000256" key="5">
    <source>
        <dbReference type="ARBA" id="ARBA00022833"/>
    </source>
</evidence>
<dbReference type="InterPro" id="IPR020843">
    <property type="entry name" value="ER"/>
</dbReference>
<evidence type="ECO:0000256" key="7">
    <source>
        <dbReference type="ARBA" id="ARBA00049164"/>
    </source>
</evidence>
<evidence type="ECO:0000256" key="9">
    <source>
        <dbReference type="RuleBase" id="RU361277"/>
    </source>
</evidence>
<dbReference type="GO" id="GO:0008270">
    <property type="term" value="F:zinc ion binding"/>
    <property type="evidence" value="ECO:0007669"/>
    <property type="project" value="InterPro"/>
</dbReference>
<dbReference type="InterPro" id="IPR011032">
    <property type="entry name" value="GroES-like_sf"/>
</dbReference>
<dbReference type="InterPro" id="IPR002328">
    <property type="entry name" value="ADH_Zn_CS"/>
</dbReference>
<dbReference type="PROSITE" id="PS00059">
    <property type="entry name" value="ADH_ZINC"/>
    <property type="match status" value="1"/>
</dbReference>
<evidence type="ECO:0000256" key="1">
    <source>
        <dbReference type="ARBA" id="ARBA00001947"/>
    </source>
</evidence>
<dbReference type="SUPFAM" id="SSF51735">
    <property type="entry name" value="NAD(P)-binding Rossmann-fold domains"/>
    <property type="match status" value="1"/>
</dbReference>
<dbReference type="InterPro" id="IPR036291">
    <property type="entry name" value="NAD(P)-bd_dom_sf"/>
</dbReference>
<comment type="catalytic activity">
    <reaction evidence="7">
        <text>a secondary alcohol + NAD(+) = a ketone + NADH + H(+)</text>
        <dbReference type="Rhea" id="RHEA:10740"/>
        <dbReference type="ChEBI" id="CHEBI:15378"/>
        <dbReference type="ChEBI" id="CHEBI:17087"/>
        <dbReference type="ChEBI" id="CHEBI:35681"/>
        <dbReference type="ChEBI" id="CHEBI:57540"/>
        <dbReference type="ChEBI" id="CHEBI:57945"/>
        <dbReference type="EC" id="1.1.1.1"/>
    </reaction>
</comment>
<dbReference type="Pfam" id="PF08240">
    <property type="entry name" value="ADH_N"/>
    <property type="match status" value="1"/>
</dbReference>
<dbReference type="RefSeq" id="WP_078335181.1">
    <property type="nucleotide sequence ID" value="NZ_MAFQ01000010.1"/>
</dbReference>